<dbReference type="AlphaFoldDB" id="A0A9W6HBH6"/>
<organism evidence="1 2">
    <name type="scientific">Leifsonia poae</name>
    <dbReference type="NCBI Taxonomy" id="110933"/>
    <lineage>
        <taxon>Bacteria</taxon>
        <taxon>Bacillati</taxon>
        <taxon>Actinomycetota</taxon>
        <taxon>Actinomycetes</taxon>
        <taxon>Micrococcales</taxon>
        <taxon>Microbacteriaceae</taxon>
        <taxon>Leifsonia</taxon>
    </lineage>
</organism>
<proteinExistence type="predicted"/>
<dbReference type="Pfam" id="PF20120">
    <property type="entry name" value="DUF6510"/>
    <property type="match status" value="1"/>
</dbReference>
<name>A0A9W6HBH6_9MICO</name>
<evidence type="ECO:0000313" key="2">
    <source>
        <dbReference type="Proteomes" id="UP001142372"/>
    </source>
</evidence>
<sequence length="91" mass="9675">MSDLTDMGYLDGNAAAGLLSELFAVDVTSARGRCAHCGDIAVVARARVYPNDHGLVLRCSICGDVLAKAVEEPGRVCIDLRGLEWLELAVE</sequence>
<accession>A0A9W6HBH6</accession>
<gene>
    <name evidence="1" type="ORF">GCM10017584_30550</name>
</gene>
<reference evidence="1" key="2">
    <citation type="submission" date="2023-01" db="EMBL/GenBank/DDBJ databases">
        <authorList>
            <person name="Sun Q."/>
            <person name="Evtushenko L."/>
        </authorList>
    </citation>
    <scope>NUCLEOTIDE SEQUENCE</scope>
    <source>
        <strain evidence="1">VKM Ac-1401</strain>
    </source>
</reference>
<dbReference type="EMBL" id="BSEN01000015">
    <property type="protein sequence ID" value="GLJ77481.1"/>
    <property type="molecule type" value="Genomic_DNA"/>
</dbReference>
<reference evidence="1" key="1">
    <citation type="journal article" date="2014" name="Int. J. Syst. Evol. Microbiol.">
        <title>Complete genome sequence of Corynebacterium casei LMG S-19264T (=DSM 44701T), isolated from a smear-ripened cheese.</title>
        <authorList>
            <consortium name="US DOE Joint Genome Institute (JGI-PGF)"/>
            <person name="Walter F."/>
            <person name="Albersmeier A."/>
            <person name="Kalinowski J."/>
            <person name="Ruckert C."/>
        </authorList>
    </citation>
    <scope>NUCLEOTIDE SEQUENCE</scope>
    <source>
        <strain evidence="1">VKM Ac-1401</strain>
    </source>
</reference>
<evidence type="ECO:0000313" key="1">
    <source>
        <dbReference type="EMBL" id="GLJ77481.1"/>
    </source>
</evidence>
<keyword evidence="2" id="KW-1185">Reference proteome</keyword>
<dbReference type="InterPro" id="IPR045423">
    <property type="entry name" value="DUF6510"/>
</dbReference>
<comment type="caution">
    <text evidence="1">The sequence shown here is derived from an EMBL/GenBank/DDBJ whole genome shotgun (WGS) entry which is preliminary data.</text>
</comment>
<dbReference type="Proteomes" id="UP001142372">
    <property type="component" value="Unassembled WGS sequence"/>
</dbReference>
<dbReference type="RefSeq" id="WP_271178120.1">
    <property type="nucleotide sequence ID" value="NZ_BAAAJO010000003.1"/>
</dbReference>
<protein>
    <submittedName>
        <fullName evidence="1">Uncharacterized protein</fullName>
    </submittedName>
</protein>